<evidence type="ECO:0000313" key="3">
    <source>
        <dbReference type="Proteomes" id="UP000626109"/>
    </source>
</evidence>
<sequence>DLATQTGLCQMLKPFPEEELYDHDAYKQASLQFRFGTASRRHCSVPNWRFLQEEPLRLYFLLQRQKELPLSRILVNIGSGDASFDDPLGPVVSGFASAATPWRGVYFEASPENCRKARENLQTMEGGQVHVRCGFVNPREAADTICKVLDPSGQTACGGRLKGSTSHRAAPRIEVDALSLDIDSYDCAVLREVLQVVSPKMLVLETGAVIPPPLAANAEYHPFFQDSAPAFSDAEEGAGPGVSGAAAMRGETT</sequence>
<dbReference type="EMBL" id="CAJNNW010005587">
    <property type="protein sequence ID" value="CAE8647543.1"/>
    <property type="molecule type" value="Genomic_DNA"/>
</dbReference>
<evidence type="ECO:0000313" key="2">
    <source>
        <dbReference type="EMBL" id="CAE8647543.1"/>
    </source>
</evidence>
<dbReference type="Proteomes" id="UP000626109">
    <property type="component" value="Unassembled WGS sequence"/>
</dbReference>
<reference evidence="2" key="1">
    <citation type="submission" date="2021-02" db="EMBL/GenBank/DDBJ databases">
        <authorList>
            <person name="Dougan E. K."/>
            <person name="Rhodes N."/>
            <person name="Thang M."/>
            <person name="Chan C."/>
        </authorList>
    </citation>
    <scope>NUCLEOTIDE SEQUENCE</scope>
</reference>
<gene>
    <name evidence="2" type="ORF">PGLA2088_LOCUS5770</name>
</gene>
<dbReference type="AlphaFoldDB" id="A0A813I658"/>
<feature type="non-terminal residue" evidence="2">
    <location>
        <position position="253"/>
    </location>
</feature>
<proteinExistence type="predicted"/>
<evidence type="ECO:0000256" key="1">
    <source>
        <dbReference type="SAM" id="MobiDB-lite"/>
    </source>
</evidence>
<organism evidence="2 3">
    <name type="scientific">Polarella glacialis</name>
    <name type="common">Dinoflagellate</name>
    <dbReference type="NCBI Taxonomy" id="89957"/>
    <lineage>
        <taxon>Eukaryota</taxon>
        <taxon>Sar</taxon>
        <taxon>Alveolata</taxon>
        <taxon>Dinophyceae</taxon>
        <taxon>Suessiales</taxon>
        <taxon>Suessiaceae</taxon>
        <taxon>Polarella</taxon>
    </lineage>
</organism>
<protein>
    <recommendedName>
        <fullName evidence="4">Methyltransferase FkbM domain-containing protein</fullName>
    </recommendedName>
</protein>
<accession>A0A813I658</accession>
<evidence type="ECO:0008006" key="4">
    <source>
        <dbReference type="Google" id="ProtNLM"/>
    </source>
</evidence>
<comment type="caution">
    <text evidence="2">The sequence shown here is derived from an EMBL/GenBank/DDBJ whole genome shotgun (WGS) entry which is preliminary data.</text>
</comment>
<feature type="non-terminal residue" evidence="2">
    <location>
        <position position="1"/>
    </location>
</feature>
<feature type="region of interest" description="Disordered" evidence="1">
    <location>
        <begin position="231"/>
        <end position="253"/>
    </location>
</feature>
<name>A0A813I658_POLGL</name>